<dbReference type="SUPFAM" id="SSF48452">
    <property type="entry name" value="TPR-like"/>
    <property type="match status" value="1"/>
</dbReference>
<protein>
    <submittedName>
        <fullName evidence="2">Tetratricopeptide repeat protein</fullName>
    </submittedName>
</protein>
<keyword evidence="1" id="KW-1133">Transmembrane helix</keyword>
<comment type="caution">
    <text evidence="2">The sequence shown here is derived from an EMBL/GenBank/DDBJ whole genome shotgun (WGS) entry which is preliminary data.</text>
</comment>
<keyword evidence="1" id="KW-0472">Membrane</keyword>
<reference evidence="2" key="2">
    <citation type="submission" date="2021-04" db="EMBL/GenBank/DDBJ databases">
        <authorList>
            <person name="Gilroy R."/>
        </authorList>
    </citation>
    <scope>NUCLEOTIDE SEQUENCE</scope>
    <source>
        <strain evidence="2">Gambia15-2214</strain>
    </source>
</reference>
<evidence type="ECO:0000256" key="1">
    <source>
        <dbReference type="SAM" id="Phobius"/>
    </source>
</evidence>
<keyword evidence="1" id="KW-0812">Transmembrane</keyword>
<dbReference type="EMBL" id="JAHLFV010000121">
    <property type="protein sequence ID" value="MBU3849937.1"/>
    <property type="molecule type" value="Genomic_DNA"/>
</dbReference>
<dbReference type="InterPro" id="IPR011990">
    <property type="entry name" value="TPR-like_helical_dom_sf"/>
</dbReference>
<proteinExistence type="predicted"/>
<dbReference type="SMART" id="SM00028">
    <property type="entry name" value="TPR"/>
    <property type="match status" value="3"/>
</dbReference>
<dbReference type="Pfam" id="PF13432">
    <property type="entry name" value="TPR_16"/>
    <property type="match status" value="2"/>
</dbReference>
<evidence type="ECO:0000313" key="3">
    <source>
        <dbReference type="Proteomes" id="UP000823914"/>
    </source>
</evidence>
<dbReference type="InterPro" id="IPR019734">
    <property type="entry name" value="TPR_rpt"/>
</dbReference>
<sequence length="226" mass="25023">MTNIQPVEEKKTFGDKFSLFLTKNRVWILGIIITLIIGAVVLAVVKVVSTEAHQKGLTELDSIVYNLTKTEEASLPAAKTEALEKITALADKNSSNIVGLRAQMAAADIYFSNENWSEARDAWLKAAAIDEKAYTASVCYYNAAVCSEELNDTDSAITYYEKALAGEYCEFDTHILFSLGRLLESKSDFAGAAEKYNELKNSYPNDPWTDLAQSRLIALQSENKIQ</sequence>
<dbReference type="Proteomes" id="UP000823914">
    <property type="component" value="Unassembled WGS sequence"/>
</dbReference>
<dbReference type="AlphaFoldDB" id="A0A9E2L1X3"/>
<dbReference type="Gene3D" id="1.25.40.10">
    <property type="entry name" value="Tetratricopeptide repeat domain"/>
    <property type="match status" value="1"/>
</dbReference>
<feature type="transmembrane region" description="Helical" evidence="1">
    <location>
        <begin position="26"/>
        <end position="45"/>
    </location>
</feature>
<reference evidence="2" key="1">
    <citation type="journal article" date="2021" name="PeerJ">
        <title>Extensive microbial diversity within the chicken gut microbiome revealed by metagenomics and culture.</title>
        <authorList>
            <person name="Gilroy R."/>
            <person name="Ravi A."/>
            <person name="Getino M."/>
            <person name="Pursley I."/>
            <person name="Horton D.L."/>
            <person name="Alikhan N.F."/>
            <person name="Baker D."/>
            <person name="Gharbi K."/>
            <person name="Hall N."/>
            <person name="Watson M."/>
            <person name="Adriaenssens E.M."/>
            <person name="Foster-Nyarko E."/>
            <person name="Jarju S."/>
            <person name="Secka A."/>
            <person name="Antonio M."/>
            <person name="Oren A."/>
            <person name="Chaudhuri R.R."/>
            <person name="La Ragione R."/>
            <person name="Hildebrand F."/>
            <person name="Pallen M.J."/>
        </authorList>
    </citation>
    <scope>NUCLEOTIDE SEQUENCE</scope>
    <source>
        <strain evidence="2">Gambia15-2214</strain>
    </source>
</reference>
<name>A0A9E2L1X3_9SPIR</name>
<gene>
    <name evidence="2" type="ORF">IAA16_05165</name>
</gene>
<accession>A0A9E2L1X3</accession>
<evidence type="ECO:0000313" key="2">
    <source>
        <dbReference type="EMBL" id="MBU3849937.1"/>
    </source>
</evidence>
<organism evidence="2 3">
    <name type="scientific">Candidatus Treponema excrementipullorum</name>
    <dbReference type="NCBI Taxonomy" id="2838768"/>
    <lineage>
        <taxon>Bacteria</taxon>
        <taxon>Pseudomonadati</taxon>
        <taxon>Spirochaetota</taxon>
        <taxon>Spirochaetia</taxon>
        <taxon>Spirochaetales</taxon>
        <taxon>Treponemataceae</taxon>
        <taxon>Treponema</taxon>
    </lineage>
</organism>